<dbReference type="EMBL" id="NIDF01000011">
    <property type="protein sequence ID" value="TYJ57653.1"/>
    <property type="molecule type" value="Genomic_DNA"/>
</dbReference>
<feature type="region of interest" description="Disordered" evidence="1">
    <location>
        <begin position="1"/>
        <end position="22"/>
    </location>
</feature>
<reference evidence="2 3" key="1">
    <citation type="submission" date="2017-05" db="EMBL/GenBank/DDBJ databases">
        <title>The Genome Sequence of Tsuchiyaea wingfieldii DSM 27421.</title>
        <authorList>
            <person name="Cuomo C."/>
            <person name="Passer A."/>
            <person name="Billmyre B."/>
            <person name="Heitman J."/>
        </authorList>
    </citation>
    <scope>NUCLEOTIDE SEQUENCE [LARGE SCALE GENOMIC DNA]</scope>
    <source>
        <strain evidence="2 3">DSM 27421</strain>
    </source>
</reference>
<sequence>MSVENEAEENERPEEGQQAEQELLRSELEKEVEFSALRKTLGFNDTDVALERLLECHQSIDSLKLFIAAAVNLWETQKATRPDACSDHPRSKSVNSILRAYDRVVNARRVARFEDAGDGTHYDGIQSVSNMQ</sequence>
<organism evidence="2 3">
    <name type="scientific">Cryptococcus floricola</name>
    <dbReference type="NCBI Taxonomy" id="2591691"/>
    <lineage>
        <taxon>Eukaryota</taxon>
        <taxon>Fungi</taxon>
        <taxon>Dikarya</taxon>
        <taxon>Basidiomycota</taxon>
        <taxon>Agaricomycotina</taxon>
        <taxon>Tremellomycetes</taxon>
        <taxon>Tremellales</taxon>
        <taxon>Cryptococcaceae</taxon>
        <taxon>Cryptococcus</taxon>
    </lineage>
</organism>
<protein>
    <submittedName>
        <fullName evidence="2">Uncharacterized protein</fullName>
    </submittedName>
</protein>
<evidence type="ECO:0000256" key="1">
    <source>
        <dbReference type="SAM" id="MobiDB-lite"/>
    </source>
</evidence>
<dbReference type="Proteomes" id="UP000322245">
    <property type="component" value="Unassembled WGS sequence"/>
</dbReference>
<proteinExistence type="predicted"/>
<name>A0A5D3B646_9TREE</name>
<feature type="compositionally biased region" description="Acidic residues" evidence="1">
    <location>
        <begin position="1"/>
        <end position="12"/>
    </location>
</feature>
<gene>
    <name evidence="2" type="ORF">B9479_001735</name>
</gene>
<comment type="caution">
    <text evidence="2">The sequence shown here is derived from an EMBL/GenBank/DDBJ whole genome shotgun (WGS) entry which is preliminary data.</text>
</comment>
<dbReference type="AlphaFoldDB" id="A0A5D3B646"/>
<accession>A0A5D3B646</accession>
<keyword evidence="3" id="KW-1185">Reference proteome</keyword>
<evidence type="ECO:0000313" key="2">
    <source>
        <dbReference type="EMBL" id="TYJ57653.1"/>
    </source>
</evidence>
<evidence type="ECO:0000313" key="3">
    <source>
        <dbReference type="Proteomes" id="UP000322245"/>
    </source>
</evidence>